<protein>
    <submittedName>
        <fullName evidence="2">Uncharacterized protein</fullName>
    </submittedName>
</protein>
<dbReference type="AlphaFoldDB" id="A0AAD4L2J6"/>
<organism evidence="2 3">
    <name type="scientific">Lactarius akahatsu</name>
    <dbReference type="NCBI Taxonomy" id="416441"/>
    <lineage>
        <taxon>Eukaryota</taxon>
        <taxon>Fungi</taxon>
        <taxon>Dikarya</taxon>
        <taxon>Basidiomycota</taxon>
        <taxon>Agaricomycotina</taxon>
        <taxon>Agaricomycetes</taxon>
        <taxon>Russulales</taxon>
        <taxon>Russulaceae</taxon>
        <taxon>Lactarius</taxon>
    </lineage>
</organism>
<evidence type="ECO:0000313" key="3">
    <source>
        <dbReference type="Proteomes" id="UP001201163"/>
    </source>
</evidence>
<accession>A0AAD4L2J6</accession>
<comment type="caution">
    <text evidence="2">The sequence shown here is derived from an EMBL/GenBank/DDBJ whole genome shotgun (WGS) entry which is preliminary data.</text>
</comment>
<proteinExistence type="predicted"/>
<feature type="region of interest" description="Disordered" evidence="1">
    <location>
        <begin position="244"/>
        <end position="278"/>
    </location>
</feature>
<evidence type="ECO:0000313" key="2">
    <source>
        <dbReference type="EMBL" id="KAH8977417.1"/>
    </source>
</evidence>
<name>A0AAD4L2J6_9AGAM</name>
<evidence type="ECO:0000256" key="1">
    <source>
        <dbReference type="SAM" id="MobiDB-lite"/>
    </source>
</evidence>
<sequence length="278" mass="30093">MMQDGPGGHSECRASRLSGSRSSVGLAVVPPSRLNTTKSSSCFHARVAAIRTLAAPRFSSYGDGDDAAPILYLPPPFRAFLLALESPPVQIDSPTARLYALAQAIGTLKKCLGALLANQKSAGSRAPEPDAALSRAGRKRSVLMWRSAKKPRSTSSLECASAMWSFPRLGAELPRRTLGTIRIVPQATQDPTWRTVTRQPCEGRRHPHHTACDLPGKASSYKSKDLTASPTRFRLFRGQCSPARTSTIPLNTASTASRAGRRRYHFPEQWPYGPEAAS</sequence>
<reference evidence="2" key="1">
    <citation type="submission" date="2022-01" db="EMBL/GenBank/DDBJ databases">
        <title>Comparative genomics reveals a dynamic genome evolution in the ectomycorrhizal milk-cap (Lactarius) mushrooms.</title>
        <authorList>
            <consortium name="DOE Joint Genome Institute"/>
            <person name="Lebreton A."/>
            <person name="Tang N."/>
            <person name="Kuo A."/>
            <person name="LaButti K."/>
            <person name="Drula E."/>
            <person name="Barry K."/>
            <person name="Clum A."/>
            <person name="Lipzen A."/>
            <person name="Mousain D."/>
            <person name="Ng V."/>
            <person name="Wang R."/>
            <person name="Wang X."/>
            <person name="Dai Y."/>
            <person name="Henrissat B."/>
            <person name="Grigoriev I.V."/>
            <person name="Guerin-Laguette A."/>
            <person name="Yu F."/>
            <person name="Martin F.M."/>
        </authorList>
    </citation>
    <scope>NUCLEOTIDE SEQUENCE</scope>
    <source>
        <strain evidence="2">QP</strain>
    </source>
</reference>
<gene>
    <name evidence="2" type="ORF">EDB92DRAFT_1917334</name>
</gene>
<dbReference type="EMBL" id="JAKELL010000316">
    <property type="protein sequence ID" value="KAH8977417.1"/>
    <property type="molecule type" value="Genomic_DNA"/>
</dbReference>
<keyword evidence="3" id="KW-1185">Reference proteome</keyword>
<dbReference type="Proteomes" id="UP001201163">
    <property type="component" value="Unassembled WGS sequence"/>
</dbReference>